<dbReference type="EMBL" id="JAUEDM010000008">
    <property type="protein sequence ID" value="KAK3313044.1"/>
    <property type="molecule type" value="Genomic_DNA"/>
</dbReference>
<dbReference type="InterPro" id="IPR029058">
    <property type="entry name" value="AB_hydrolase_fold"/>
</dbReference>
<evidence type="ECO:0000313" key="4">
    <source>
        <dbReference type="Proteomes" id="UP001283341"/>
    </source>
</evidence>
<dbReference type="SUPFAM" id="SSF53474">
    <property type="entry name" value="alpha/beta-Hydrolases"/>
    <property type="match status" value="1"/>
</dbReference>
<protein>
    <submittedName>
        <fullName evidence="3">Alpha/beta hydrolase fold-domain-containing protein</fullName>
    </submittedName>
</protein>
<dbReference type="InterPro" id="IPR013094">
    <property type="entry name" value="AB_hydrolase_3"/>
</dbReference>
<dbReference type="AlphaFoldDB" id="A0AAE0HUB6"/>
<evidence type="ECO:0000256" key="1">
    <source>
        <dbReference type="SAM" id="MobiDB-lite"/>
    </source>
</evidence>
<sequence>MSSDTPTDVQDGGNGLPKFEPPPLLTKIRYASLVFLMKAFEGSISWFRQLKDPFIPTEVTPDLVKAIFLPTSYDPTQLRMLPTLFTIHGGGFVIGHARTDDEWNRAFADGQDTMVVALNYSKAPEIPFSTAVHDLEALLHAVLDDKSLPIDCEISPRSSTAEHSSSRSRTAILGFSAGGNLSLCVSQLLSVRSPPHGSPAAAVSVYEMSVRPQDKLPNRPWKPSFPPPRNGTAEPLMAFALAFEWAYIPCGQDLCDPLLSLHFAPREKLPPFVGIVAAELDMMTHEAWRLASRLAGEGVVNESKTLRKILNRSSEDPKWRICGREQPSEHVGGLEGLSPADNWDAGGVKWLLVPDVMYGFDNRGFRTFFGGKESNEYAEVKGKACQAEIVRWLRETVWCS</sequence>
<dbReference type="PANTHER" id="PTHR23024">
    <property type="entry name" value="ARYLACETAMIDE DEACETYLASE"/>
    <property type="match status" value="1"/>
</dbReference>
<name>A0AAE0HUB6_9PEZI</name>
<comment type="caution">
    <text evidence="3">The sequence shown here is derived from an EMBL/GenBank/DDBJ whole genome shotgun (WGS) entry which is preliminary data.</text>
</comment>
<accession>A0AAE0HUB6</accession>
<feature type="region of interest" description="Disordered" evidence="1">
    <location>
        <begin position="1"/>
        <end position="20"/>
    </location>
</feature>
<dbReference type="InterPro" id="IPR050466">
    <property type="entry name" value="Carboxylest/Gibb_receptor"/>
</dbReference>
<keyword evidence="4" id="KW-1185">Reference proteome</keyword>
<evidence type="ECO:0000313" key="3">
    <source>
        <dbReference type="EMBL" id="KAK3313044.1"/>
    </source>
</evidence>
<dbReference type="Pfam" id="PF07859">
    <property type="entry name" value="Abhydrolase_3"/>
    <property type="match status" value="1"/>
</dbReference>
<reference evidence="3" key="1">
    <citation type="journal article" date="2023" name="Mol. Phylogenet. Evol.">
        <title>Genome-scale phylogeny and comparative genomics of the fungal order Sordariales.</title>
        <authorList>
            <person name="Hensen N."/>
            <person name="Bonometti L."/>
            <person name="Westerberg I."/>
            <person name="Brannstrom I.O."/>
            <person name="Guillou S."/>
            <person name="Cros-Aarteil S."/>
            <person name="Calhoun S."/>
            <person name="Haridas S."/>
            <person name="Kuo A."/>
            <person name="Mondo S."/>
            <person name="Pangilinan J."/>
            <person name="Riley R."/>
            <person name="LaButti K."/>
            <person name="Andreopoulos B."/>
            <person name="Lipzen A."/>
            <person name="Chen C."/>
            <person name="Yan M."/>
            <person name="Daum C."/>
            <person name="Ng V."/>
            <person name="Clum A."/>
            <person name="Steindorff A."/>
            <person name="Ohm R.A."/>
            <person name="Martin F."/>
            <person name="Silar P."/>
            <person name="Natvig D.O."/>
            <person name="Lalanne C."/>
            <person name="Gautier V."/>
            <person name="Ament-Velasquez S.L."/>
            <person name="Kruys A."/>
            <person name="Hutchinson M.I."/>
            <person name="Powell A.J."/>
            <person name="Barry K."/>
            <person name="Miller A.N."/>
            <person name="Grigoriev I.V."/>
            <person name="Debuchy R."/>
            <person name="Gladieux P."/>
            <person name="Hiltunen Thoren M."/>
            <person name="Johannesson H."/>
        </authorList>
    </citation>
    <scope>NUCLEOTIDE SEQUENCE</scope>
    <source>
        <strain evidence="3">CBS 118394</strain>
    </source>
</reference>
<dbReference type="Proteomes" id="UP001283341">
    <property type="component" value="Unassembled WGS sequence"/>
</dbReference>
<keyword evidence="3" id="KW-0378">Hydrolase</keyword>
<gene>
    <name evidence="3" type="ORF">B0H66DRAFT_584816</name>
</gene>
<dbReference type="PANTHER" id="PTHR23024:SF648">
    <property type="entry name" value="ALPHA_BETA HYDROLASE FOLD PROTEIN"/>
    <property type="match status" value="1"/>
</dbReference>
<dbReference type="Gene3D" id="3.40.50.1820">
    <property type="entry name" value="alpha/beta hydrolase"/>
    <property type="match status" value="1"/>
</dbReference>
<dbReference type="GO" id="GO:0016787">
    <property type="term" value="F:hydrolase activity"/>
    <property type="evidence" value="ECO:0007669"/>
    <property type="project" value="UniProtKB-KW"/>
</dbReference>
<proteinExistence type="predicted"/>
<feature type="domain" description="Alpha/beta hydrolase fold-3" evidence="2">
    <location>
        <begin position="85"/>
        <end position="305"/>
    </location>
</feature>
<organism evidence="3 4">
    <name type="scientific">Apodospora peruviana</name>
    <dbReference type="NCBI Taxonomy" id="516989"/>
    <lineage>
        <taxon>Eukaryota</taxon>
        <taxon>Fungi</taxon>
        <taxon>Dikarya</taxon>
        <taxon>Ascomycota</taxon>
        <taxon>Pezizomycotina</taxon>
        <taxon>Sordariomycetes</taxon>
        <taxon>Sordariomycetidae</taxon>
        <taxon>Sordariales</taxon>
        <taxon>Lasiosphaeriaceae</taxon>
        <taxon>Apodospora</taxon>
    </lineage>
</organism>
<reference evidence="3" key="2">
    <citation type="submission" date="2023-06" db="EMBL/GenBank/DDBJ databases">
        <authorList>
            <consortium name="Lawrence Berkeley National Laboratory"/>
            <person name="Haridas S."/>
            <person name="Hensen N."/>
            <person name="Bonometti L."/>
            <person name="Westerberg I."/>
            <person name="Brannstrom I.O."/>
            <person name="Guillou S."/>
            <person name="Cros-Aarteil S."/>
            <person name="Calhoun S."/>
            <person name="Kuo A."/>
            <person name="Mondo S."/>
            <person name="Pangilinan J."/>
            <person name="Riley R."/>
            <person name="Labutti K."/>
            <person name="Andreopoulos B."/>
            <person name="Lipzen A."/>
            <person name="Chen C."/>
            <person name="Yanf M."/>
            <person name="Daum C."/>
            <person name="Ng V."/>
            <person name="Clum A."/>
            <person name="Steindorff A."/>
            <person name="Ohm R."/>
            <person name="Martin F."/>
            <person name="Silar P."/>
            <person name="Natvig D."/>
            <person name="Lalanne C."/>
            <person name="Gautier V."/>
            <person name="Ament-Velasquez S.L."/>
            <person name="Kruys A."/>
            <person name="Hutchinson M.I."/>
            <person name="Powell A.J."/>
            <person name="Barry K."/>
            <person name="Miller A.N."/>
            <person name="Grigoriev I.V."/>
            <person name="Debuchy R."/>
            <person name="Gladieux P."/>
            <person name="Thoren M.H."/>
            <person name="Johannesson H."/>
        </authorList>
    </citation>
    <scope>NUCLEOTIDE SEQUENCE</scope>
    <source>
        <strain evidence="3">CBS 118394</strain>
    </source>
</reference>
<evidence type="ECO:0000259" key="2">
    <source>
        <dbReference type="Pfam" id="PF07859"/>
    </source>
</evidence>